<reference evidence="1 2" key="1">
    <citation type="submission" date="2019-03" db="EMBL/GenBank/DDBJ databases">
        <title>Genomic Encyclopedia of Type Strains, Phase IV (KMG-IV): sequencing the most valuable type-strain genomes for metagenomic binning, comparative biology and taxonomic classification.</title>
        <authorList>
            <person name="Goeker M."/>
        </authorList>
    </citation>
    <scope>NUCLEOTIDE SEQUENCE [LARGE SCALE GENOMIC DNA]</scope>
    <source>
        <strain evidence="1 2">DSM 29489</strain>
    </source>
</reference>
<protein>
    <submittedName>
        <fullName evidence="1">HK97 gp10 family phage protein</fullName>
    </submittedName>
</protein>
<sequence>MADIKVVGIEKLEKQLKENISLGAVKQVVKKSGTTLQKEAERIVPVAPVNGGTLKRSITGPELTDGGLTAKVEATAEYAAYVEYGTRYMKAQPYMRPALEKAEKEFQTNMKKLIK</sequence>
<dbReference type="InterPro" id="IPR010064">
    <property type="entry name" value="HK97-gp10_tail"/>
</dbReference>
<organism evidence="1 2">
    <name type="scientific">Muricomes intestini</name>
    <dbReference type="NCBI Taxonomy" id="1796634"/>
    <lineage>
        <taxon>Bacteria</taxon>
        <taxon>Bacillati</taxon>
        <taxon>Bacillota</taxon>
        <taxon>Clostridia</taxon>
        <taxon>Lachnospirales</taxon>
        <taxon>Lachnospiraceae</taxon>
        <taxon>Muricomes</taxon>
    </lineage>
</organism>
<dbReference type="AlphaFoldDB" id="A0A4R3K6S7"/>
<dbReference type="Proteomes" id="UP000295726">
    <property type="component" value="Unassembled WGS sequence"/>
</dbReference>
<comment type="caution">
    <text evidence="1">The sequence shown here is derived from an EMBL/GenBank/DDBJ whole genome shotgun (WGS) entry which is preliminary data.</text>
</comment>
<accession>A0A4R3K6S7</accession>
<dbReference type="RefSeq" id="WP_132381185.1">
    <property type="nucleotide sequence ID" value="NZ_SLZZ01000011.1"/>
</dbReference>
<evidence type="ECO:0000313" key="1">
    <source>
        <dbReference type="EMBL" id="TCS78535.1"/>
    </source>
</evidence>
<evidence type="ECO:0000313" key="2">
    <source>
        <dbReference type="Proteomes" id="UP000295726"/>
    </source>
</evidence>
<keyword evidence="2" id="KW-1185">Reference proteome</keyword>
<dbReference type="Pfam" id="PF04883">
    <property type="entry name" value="HK97-gp10_like"/>
    <property type="match status" value="1"/>
</dbReference>
<gene>
    <name evidence="1" type="ORF">EDD59_11160</name>
</gene>
<dbReference type="NCBIfam" id="TIGR01725">
    <property type="entry name" value="phge_HK97_gp10"/>
    <property type="match status" value="1"/>
</dbReference>
<proteinExistence type="predicted"/>
<dbReference type="OrthoDB" id="886754at2"/>
<name>A0A4R3K6S7_9FIRM</name>
<dbReference type="EMBL" id="SLZZ01000011">
    <property type="protein sequence ID" value="TCS78535.1"/>
    <property type="molecule type" value="Genomic_DNA"/>
</dbReference>